<protein>
    <recommendedName>
        <fullName evidence="1">BPL/LPL catalytic domain-containing protein</fullName>
    </recommendedName>
</protein>
<dbReference type="PANTHER" id="PTHR43679:SF2">
    <property type="entry name" value="OCTANOYL-[GCVH]:PROTEIN N-OCTANOYLTRANSFERASE"/>
    <property type="match status" value="1"/>
</dbReference>
<accession>A0A4Y3PSW6</accession>
<dbReference type="GO" id="GO:0016740">
    <property type="term" value="F:transferase activity"/>
    <property type="evidence" value="ECO:0007669"/>
    <property type="project" value="UniProtKB-ARBA"/>
</dbReference>
<dbReference type="Pfam" id="PF21948">
    <property type="entry name" value="LplA-B_cat"/>
    <property type="match status" value="1"/>
</dbReference>
<reference evidence="2 3" key="1">
    <citation type="submission" date="2019-06" db="EMBL/GenBank/DDBJ databases">
        <title>Whole genome shotgun sequence of Brevibacillus parabrevis NBRC 12334.</title>
        <authorList>
            <person name="Hosoyama A."/>
            <person name="Uohara A."/>
            <person name="Ohji S."/>
            <person name="Ichikawa N."/>
        </authorList>
    </citation>
    <scope>NUCLEOTIDE SEQUENCE [LARGE SCALE GENOMIC DNA]</scope>
    <source>
        <strain evidence="2 3">NBRC 12334</strain>
    </source>
</reference>
<organism evidence="2 3">
    <name type="scientific">Brevibacillus parabrevis</name>
    <dbReference type="NCBI Taxonomy" id="54914"/>
    <lineage>
        <taxon>Bacteria</taxon>
        <taxon>Bacillati</taxon>
        <taxon>Bacillota</taxon>
        <taxon>Bacilli</taxon>
        <taxon>Bacillales</taxon>
        <taxon>Paenibacillaceae</taxon>
        <taxon>Brevibacillus</taxon>
    </lineage>
</organism>
<keyword evidence="3" id="KW-1185">Reference proteome</keyword>
<dbReference type="STRING" id="54914.AV540_03740"/>
<evidence type="ECO:0000313" key="3">
    <source>
        <dbReference type="Proteomes" id="UP000316882"/>
    </source>
</evidence>
<dbReference type="Gene3D" id="3.30.930.10">
    <property type="entry name" value="Bira Bifunctional Protein, Domain 2"/>
    <property type="match status" value="1"/>
</dbReference>
<dbReference type="PROSITE" id="PS51733">
    <property type="entry name" value="BPL_LPL_CATALYTIC"/>
    <property type="match status" value="1"/>
</dbReference>
<sequence length="278" mass="29982">MPFYWWEQTPVQLLATVSRPYRGEVLIPFSVDEAYARLCSQEPTTAPVIHLWRHEKAIVLGARDAKLPHAAEAVRQLEAAGYQTAVRPSGGAAVPLAPGVINLSLVMPVAASDLNPEPFFLRMVELIRATLGDDGAKMSSGEVEGAYCPGTYDLAIAGYKFCGIAQRRLTRAVAVQAFINVEGCGRTYEEIIQSFYEKAAMGAPGEQFPQVQPGRMASLSELGVSGGVEGFVLRLQELLHAHAESSVAVLDACPDSLAHEAKQALDLLKGRHRQLVGS</sequence>
<comment type="caution">
    <text evidence="2">The sequence shown here is derived from an EMBL/GenBank/DDBJ whole genome shotgun (WGS) entry which is preliminary data.</text>
</comment>
<evidence type="ECO:0000259" key="1">
    <source>
        <dbReference type="PROSITE" id="PS51733"/>
    </source>
</evidence>
<dbReference type="EMBL" id="BJMH01000023">
    <property type="protein sequence ID" value="GEB34478.1"/>
    <property type="molecule type" value="Genomic_DNA"/>
</dbReference>
<dbReference type="GO" id="GO:0140096">
    <property type="term" value="F:catalytic activity, acting on a protein"/>
    <property type="evidence" value="ECO:0007669"/>
    <property type="project" value="UniProtKB-ARBA"/>
</dbReference>
<dbReference type="InterPro" id="IPR045864">
    <property type="entry name" value="aa-tRNA-synth_II/BPL/LPL"/>
</dbReference>
<dbReference type="GO" id="GO:0009249">
    <property type="term" value="P:protein lipoylation"/>
    <property type="evidence" value="ECO:0007669"/>
    <property type="project" value="UniProtKB-ARBA"/>
</dbReference>
<dbReference type="InterPro" id="IPR004143">
    <property type="entry name" value="BPL_LPL_catalytic"/>
</dbReference>
<dbReference type="PANTHER" id="PTHR43679">
    <property type="entry name" value="OCTANOYLTRANSFERASE LIPM-RELATED"/>
    <property type="match status" value="1"/>
</dbReference>
<feature type="domain" description="BPL/LPL catalytic" evidence="1">
    <location>
        <begin position="43"/>
        <end position="227"/>
    </location>
</feature>
<dbReference type="RefSeq" id="WP_122962318.1">
    <property type="nucleotide sequence ID" value="NZ_BJMH01000023.1"/>
</dbReference>
<dbReference type="SUPFAM" id="SSF55681">
    <property type="entry name" value="Class II aaRS and biotin synthetases"/>
    <property type="match status" value="1"/>
</dbReference>
<evidence type="ECO:0000313" key="2">
    <source>
        <dbReference type="EMBL" id="GEB34478.1"/>
    </source>
</evidence>
<dbReference type="AlphaFoldDB" id="A0A4Y3PSW6"/>
<dbReference type="Proteomes" id="UP000316882">
    <property type="component" value="Unassembled WGS sequence"/>
</dbReference>
<name>A0A4Y3PSW6_BREPA</name>
<dbReference type="InterPro" id="IPR050664">
    <property type="entry name" value="Octanoyltrans_LipM/LipL"/>
</dbReference>
<proteinExistence type="predicted"/>
<gene>
    <name evidence="2" type="ORF">BPA01_40580</name>
</gene>